<dbReference type="GO" id="GO:0042613">
    <property type="term" value="C:MHC class II protein complex"/>
    <property type="evidence" value="ECO:0007669"/>
    <property type="project" value="UniProtKB-KW"/>
</dbReference>
<keyword evidence="10" id="KW-0325">Glycoprotein</keyword>
<dbReference type="InterPro" id="IPR013783">
    <property type="entry name" value="Ig-like_fold"/>
</dbReference>
<dbReference type="GO" id="GO:0002504">
    <property type="term" value="P:antigen processing and presentation of peptide or polysaccharide antigen via MHC class II"/>
    <property type="evidence" value="ECO:0007669"/>
    <property type="project" value="UniProtKB-KW"/>
</dbReference>
<feature type="signal peptide" evidence="14">
    <location>
        <begin position="1"/>
        <end position="16"/>
    </location>
</feature>
<dbReference type="Gene3D" id="3.10.320.10">
    <property type="entry name" value="Class II Histocompatibility Antigen, M Beta Chain, Chain B, domain 1"/>
    <property type="match status" value="1"/>
</dbReference>
<dbReference type="InterPro" id="IPR011162">
    <property type="entry name" value="MHC_I/II-like_Ag-recog"/>
</dbReference>
<feature type="transmembrane region" description="Helical" evidence="13">
    <location>
        <begin position="206"/>
        <end position="231"/>
    </location>
</feature>
<dbReference type="Gene3D" id="2.60.40.10">
    <property type="entry name" value="Immunoglobulins"/>
    <property type="match status" value="1"/>
</dbReference>
<proteinExistence type="inferred from homology"/>
<name>A0A3Q3A2Q1_KRYMA</name>
<dbReference type="InterPro" id="IPR003006">
    <property type="entry name" value="Ig/MHC_CS"/>
</dbReference>
<evidence type="ECO:0000256" key="11">
    <source>
        <dbReference type="ARBA" id="ARBA00023182"/>
    </source>
</evidence>
<dbReference type="InterPro" id="IPR050160">
    <property type="entry name" value="MHC/Immunoglobulin"/>
</dbReference>
<feature type="chain" id="PRO_5018646706" evidence="14">
    <location>
        <begin position="17"/>
        <end position="237"/>
    </location>
</feature>
<dbReference type="InterPro" id="IPR014745">
    <property type="entry name" value="MHC_II_a/b_N"/>
</dbReference>
<dbReference type="Pfam" id="PF00993">
    <property type="entry name" value="MHC_II_alpha"/>
    <property type="match status" value="1"/>
</dbReference>
<reference evidence="16" key="1">
    <citation type="submission" date="2025-08" db="UniProtKB">
        <authorList>
            <consortium name="Ensembl"/>
        </authorList>
    </citation>
    <scope>IDENTIFICATION</scope>
</reference>
<dbReference type="SUPFAM" id="SSF48726">
    <property type="entry name" value="Immunoglobulin"/>
    <property type="match status" value="1"/>
</dbReference>
<evidence type="ECO:0000256" key="3">
    <source>
        <dbReference type="ARBA" id="ARBA00022692"/>
    </source>
</evidence>
<feature type="domain" description="Ig-like" evidence="15">
    <location>
        <begin position="103"/>
        <end position="184"/>
    </location>
</feature>
<keyword evidence="4 14" id="KW-0732">Signal</keyword>
<evidence type="ECO:0000256" key="14">
    <source>
        <dbReference type="SAM" id="SignalP"/>
    </source>
</evidence>
<dbReference type="GO" id="GO:0002250">
    <property type="term" value="P:adaptive immune response"/>
    <property type="evidence" value="ECO:0007669"/>
    <property type="project" value="UniProtKB-KW"/>
</dbReference>
<dbReference type="Ensembl" id="ENSKMAT00000010736.1">
    <property type="protein sequence ID" value="ENSKMAP00000010573.1"/>
    <property type="gene ID" value="ENSKMAG00000007925.1"/>
</dbReference>
<evidence type="ECO:0000313" key="17">
    <source>
        <dbReference type="Proteomes" id="UP000264800"/>
    </source>
</evidence>
<evidence type="ECO:0000256" key="1">
    <source>
        <dbReference type="ARBA" id="ARBA00004479"/>
    </source>
</evidence>
<evidence type="ECO:0000256" key="12">
    <source>
        <dbReference type="ARBA" id="ARBA00023319"/>
    </source>
</evidence>
<evidence type="ECO:0000313" key="16">
    <source>
        <dbReference type="Ensembl" id="ENSKMAP00000010573.1"/>
    </source>
</evidence>
<keyword evidence="17" id="KW-1185">Reference proteome</keyword>
<evidence type="ECO:0000259" key="15">
    <source>
        <dbReference type="PROSITE" id="PS50835"/>
    </source>
</evidence>
<evidence type="ECO:0000256" key="7">
    <source>
        <dbReference type="ARBA" id="ARBA00023130"/>
    </source>
</evidence>
<dbReference type="Pfam" id="PF07654">
    <property type="entry name" value="C1-set"/>
    <property type="match status" value="1"/>
</dbReference>
<dbReference type="PROSITE" id="PS00290">
    <property type="entry name" value="IG_MHC"/>
    <property type="match status" value="1"/>
</dbReference>
<keyword evidence="11" id="KW-0491">MHC II</keyword>
<keyword evidence="12" id="KW-0393">Immunoglobulin domain</keyword>
<dbReference type="PROSITE" id="PS50835">
    <property type="entry name" value="IG_LIKE"/>
    <property type="match status" value="1"/>
</dbReference>
<keyword evidence="5" id="KW-0391">Immunity</keyword>
<comment type="subcellular location">
    <subcellularLocation>
        <location evidence="1">Membrane</location>
        <topology evidence="1">Single-pass type I membrane protein</topology>
    </subcellularLocation>
</comment>
<protein>
    <submittedName>
        <fullName evidence="16">H-2 class II histocompatibility antigen, A-U alpha chain-like</fullName>
    </submittedName>
</protein>
<evidence type="ECO:0000256" key="13">
    <source>
        <dbReference type="SAM" id="Phobius"/>
    </source>
</evidence>
<evidence type="ECO:0000256" key="2">
    <source>
        <dbReference type="ARBA" id="ARBA00007394"/>
    </source>
</evidence>
<accession>A0A3Q3A2Q1</accession>
<evidence type="ECO:0000256" key="5">
    <source>
        <dbReference type="ARBA" id="ARBA00022859"/>
    </source>
</evidence>
<sequence length="237" mass="26360">MKMMMVMMMMMLYGSALLSVLHESYRVDGCSETDGTVMLTLDGEEVWHADFKHNTGVNSLPDFVQHPSSEGLYELAVLHQRICKNYLPWIRMGLKDIPTALDPPNSLIFTAHRVELGVENTLICSVFGFYPAPVRVHWTRNGLNVTDGTSINVPFPHKDQTFSQISRLDFLPQLGDTYSCTVDHVALTEPQRRIWDVQDEAAQPGIGPSVFCGVGLTVGLLGVAVGTFFLIKGNECR</sequence>
<keyword evidence="9" id="KW-1015">Disulfide bond</keyword>
<dbReference type="AlphaFoldDB" id="A0A3Q3A2Q1"/>
<keyword evidence="6 13" id="KW-1133">Transmembrane helix</keyword>
<organism evidence="16 17">
    <name type="scientific">Kryptolebias marmoratus</name>
    <name type="common">Mangrove killifish</name>
    <name type="synonym">Rivulus marmoratus</name>
    <dbReference type="NCBI Taxonomy" id="37003"/>
    <lineage>
        <taxon>Eukaryota</taxon>
        <taxon>Metazoa</taxon>
        <taxon>Chordata</taxon>
        <taxon>Craniata</taxon>
        <taxon>Vertebrata</taxon>
        <taxon>Euteleostomi</taxon>
        <taxon>Actinopterygii</taxon>
        <taxon>Neopterygii</taxon>
        <taxon>Teleostei</taxon>
        <taxon>Neoteleostei</taxon>
        <taxon>Acanthomorphata</taxon>
        <taxon>Ovalentaria</taxon>
        <taxon>Atherinomorphae</taxon>
        <taxon>Cyprinodontiformes</taxon>
        <taxon>Rivulidae</taxon>
        <taxon>Kryptolebias</taxon>
    </lineage>
</organism>
<dbReference type="PANTHER" id="PTHR19944">
    <property type="entry name" value="MHC CLASS II-RELATED"/>
    <property type="match status" value="1"/>
</dbReference>
<dbReference type="Proteomes" id="UP000264800">
    <property type="component" value="Unplaced"/>
</dbReference>
<evidence type="ECO:0000256" key="4">
    <source>
        <dbReference type="ARBA" id="ARBA00022729"/>
    </source>
</evidence>
<dbReference type="SMART" id="SM00407">
    <property type="entry name" value="IGc1"/>
    <property type="match status" value="1"/>
</dbReference>
<reference evidence="16" key="2">
    <citation type="submission" date="2025-09" db="UniProtKB">
        <authorList>
            <consortium name="Ensembl"/>
        </authorList>
    </citation>
    <scope>IDENTIFICATION</scope>
</reference>
<dbReference type="PANTHER" id="PTHR19944:SF86">
    <property type="entry name" value="HLA CLASS II HISTOCOMPATIBILITY ANTIGEN, DR ALPHA CHAIN"/>
    <property type="match status" value="1"/>
</dbReference>
<dbReference type="InterPro" id="IPR001003">
    <property type="entry name" value="MHC_II_a_N"/>
</dbReference>
<evidence type="ECO:0000256" key="8">
    <source>
        <dbReference type="ARBA" id="ARBA00023136"/>
    </source>
</evidence>
<keyword evidence="3 13" id="KW-0812">Transmembrane</keyword>
<dbReference type="InterPro" id="IPR003597">
    <property type="entry name" value="Ig_C1-set"/>
</dbReference>
<evidence type="ECO:0000256" key="6">
    <source>
        <dbReference type="ARBA" id="ARBA00022989"/>
    </source>
</evidence>
<dbReference type="InterPro" id="IPR036179">
    <property type="entry name" value="Ig-like_dom_sf"/>
</dbReference>
<keyword evidence="7" id="KW-1064">Adaptive immunity</keyword>
<evidence type="ECO:0000256" key="9">
    <source>
        <dbReference type="ARBA" id="ARBA00023157"/>
    </source>
</evidence>
<dbReference type="SUPFAM" id="SSF54452">
    <property type="entry name" value="MHC antigen-recognition domain"/>
    <property type="match status" value="1"/>
</dbReference>
<comment type="similarity">
    <text evidence="2">Belongs to the MHC class II family.</text>
</comment>
<dbReference type="GeneTree" id="ENSGT00940000161847"/>
<dbReference type="SMART" id="SM00920">
    <property type="entry name" value="MHC_II_alpha"/>
    <property type="match status" value="1"/>
</dbReference>
<keyword evidence="8 13" id="KW-0472">Membrane</keyword>
<evidence type="ECO:0000256" key="10">
    <source>
        <dbReference type="ARBA" id="ARBA00023180"/>
    </source>
</evidence>
<dbReference type="InterPro" id="IPR007110">
    <property type="entry name" value="Ig-like_dom"/>
</dbReference>